<evidence type="ECO:0000256" key="1">
    <source>
        <dbReference type="SAM" id="MobiDB-lite"/>
    </source>
</evidence>
<proteinExistence type="predicted"/>
<dbReference type="AlphaFoldDB" id="A0AAP0JUI8"/>
<gene>
    <name evidence="2" type="ORF">Scep_010138</name>
</gene>
<dbReference type="Proteomes" id="UP001419268">
    <property type="component" value="Unassembled WGS sequence"/>
</dbReference>
<organism evidence="2 3">
    <name type="scientific">Stephania cephalantha</name>
    <dbReference type="NCBI Taxonomy" id="152367"/>
    <lineage>
        <taxon>Eukaryota</taxon>
        <taxon>Viridiplantae</taxon>
        <taxon>Streptophyta</taxon>
        <taxon>Embryophyta</taxon>
        <taxon>Tracheophyta</taxon>
        <taxon>Spermatophyta</taxon>
        <taxon>Magnoliopsida</taxon>
        <taxon>Ranunculales</taxon>
        <taxon>Menispermaceae</taxon>
        <taxon>Menispermoideae</taxon>
        <taxon>Cissampelideae</taxon>
        <taxon>Stephania</taxon>
    </lineage>
</organism>
<dbReference type="EMBL" id="JBBNAG010000004">
    <property type="protein sequence ID" value="KAK9140457.1"/>
    <property type="molecule type" value="Genomic_DNA"/>
</dbReference>
<feature type="region of interest" description="Disordered" evidence="1">
    <location>
        <begin position="158"/>
        <end position="181"/>
    </location>
</feature>
<keyword evidence="3" id="KW-1185">Reference proteome</keyword>
<sequence length="181" mass="19190">MLPSLAPPGSPSTTTCSLRRPLLLLLVRSVRSPAAPHLHRADRAMSQPPHDRARHRHALLVRLSPVPIGAAALLVVVRSGHAAADQCSSSLLRRPLAPPRPSSSASQARRDLLRRRSIAAVRGRCRRATTRAPRDLSATSSARAALAGCKLRRAAAVAGALRRPSDDDDDDADGKSISVGI</sequence>
<evidence type="ECO:0000313" key="3">
    <source>
        <dbReference type="Proteomes" id="UP001419268"/>
    </source>
</evidence>
<evidence type="ECO:0000313" key="2">
    <source>
        <dbReference type="EMBL" id="KAK9140457.1"/>
    </source>
</evidence>
<comment type="caution">
    <text evidence="2">The sequence shown here is derived from an EMBL/GenBank/DDBJ whole genome shotgun (WGS) entry which is preliminary data.</text>
</comment>
<protein>
    <submittedName>
        <fullName evidence="2">Uncharacterized protein</fullName>
    </submittedName>
</protein>
<name>A0AAP0JUI8_9MAGN</name>
<accession>A0AAP0JUI8</accession>
<reference evidence="2 3" key="1">
    <citation type="submission" date="2024-01" db="EMBL/GenBank/DDBJ databases">
        <title>Genome assemblies of Stephania.</title>
        <authorList>
            <person name="Yang L."/>
        </authorList>
    </citation>
    <scope>NUCLEOTIDE SEQUENCE [LARGE SCALE GENOMIC DNA]</scope>
    <source>
        <strain evidence="2">JXDWG</strain>
        <tissue evidence="2">Leaf</tissue>
    </source>
</reference>
<feature type="region of interest" description="Disordered" evidence="1">
    <location>
        <begin position="92"/>
        <end position="111"/>
    </location>
</feature>